<sequence>MGLEESLAEFLEDGDDWERKKTSVDGVFILKLPEYKGNPPRLAIELNPTDSSGNPTKKRGLMMFNAGELEEYREMIGEEGLDGLMETIMQVNPEKGEKKTPEEGKEDVIEI</sequence>
<name>A0A133UNK6_9EURY</name>
<dbReference type="Proteomes" id="UP000070414">
    <property type="component" value="Unassembled WGS sequence"/>
</dbReference>
<proteinExistence type="predicted"/>
<gene>
    <name evidence="2" type="ORF">AKJ38_04290</name>
</gene>
<feature type="compositionally biased region" description="Basic and acidic residues" evidence="1">
    <location>
        <begin position="94"/>
        <end position="111"/>
    </location>
</feature>
<evidence type="ECO:0000313" key="2">
    <source>
        <dbReference type="EMBL" id="KXA95814.1"/>
    </source>
</evidence>
<protein>
    <submittedName>
        <fullName evidence="2">Uncharacterized protein</fullName>
    </submittedName>
</protein>
<evidence type="ECO:0000313" key="3">
    <source>
        <dbReference type="Proteomes" id="UP000070414"/>
    </source>
</evidence>
<dbReference type="EMBL" id="LHXS01000115">
    <property type="protein sequence ID" value="KXA95814.1"/>
    <property type="molecule type" value="Genomic_DNA"/>
</dbReference>
<evidence type="ECO:0000256" key="1">
    <source>
        <dbReference type="SAM" id="MobiDB-lite"/>
    </source>
</evidence>
<comment type="caution">
    <text evidence="2">The sequence shown here is derived from an EMBL/GenBank/DDBJ whole genome shotgun (WGS) entry which is preliminary data.</text>
</comment>
<organism evidence="2 3">
    <name type="scientific">candidate division MSBL1 archaeon SCGC-AAA259I14</name>
    <dbReference type="NCBI Taxonomy" id="1698268"/>
    <lineage>
        <taxon>Archaea</taxon>
        <taxon>Methanobacteriati</taxon>
        <taxon>Methanobacteriota</taxon>
        <taxon>candidate division MSBL1</taxon>
    </lineage>
</organism>
<reference evidence="2 3" key="1">
    <citation type="journal article" date="2016" name="Sci. Rep.">
        <title>Metabolic traits of an uncultured archaeal lineage -MSBL1- from brine pools of the Red Sea.</title>
        <authorList>
            <person name="Mwirichia R."/>
            <person name="Alam I."/>
            <person name="Rashid M."/>
            <person name="Vinu M."/>
            <person name="Ba-Alawi W."/>
            <person name="Anthony Kamau A."/>
            <person name="Kamanda Ngugi D."/>
            <person name="Goker M."/>
            <person name="Klenk H.P."/>
            <person name="Bajic V."/>
            <person name="Stingl U."/>
        </authorList>
    </citation>
    <scope>NUCLEOTIDE SEQUENCE [LARGE SCALE GENOMIC DNA]</scope>
    <source>
        <strain evidence="2">SCGC-AAA259I14</strain>
    </source>
</reference>
<dbReference type="AlphaFoldDB" id="A0A133UNK6"/>
<keyword evidence="3" id="KW-1185">Reference proteome</keyword>
<feature type="region of interest" description="Disordered" evidence="1">
    <location>
        <begin position="91"/>
        <end position="111"/>
    </location>
</feature>
<accession>A0A133UNK6</accession>